<name>A0A484MGF6_9ASTE</name>
<evidence type="ECO:0000256" key="2">
    <source>
        <dbReference type="SAM" id="Phobius"/>
    </source>
</evidence>
<keyword evidence="4" id="KW-1185">Reference proteome</keyword>
<keyword evidence="2" id="KW-0472">Membrane</keyword>
<dbReference type="PANTHER" id="PTHR36004:SF1">
    <property type="entry name" value="AT-RICH INTERACTIVE DOMAIN PROTEIN"/>
    <property type="match status" value="1"/>
</dbReference>
<evidence type="ECO:0000256" key="1">
    <source>
        <dbReference type="SAM" id="MobiDB-lite"/>
    </source>
</evidence>
<evidence type="ECO:0000313" key="3">
    <source>
        <dbReference type="EMBL" id="VFQ87154.1"/>
    </source>
</evidence>
<keyword evidence="2" id="KW-1133">Transmembrane helix</keyword>
<feature type="region of interest" description="Disordered" evidence="1">
    <location>
        <begin position="167"/>
        <end position="200"/>
    </location>
</feature>
<gene>
    <name evidence="3" type="ORF">CCAM_LOCUS28930</name>
</gene>
<dbReference type="AlphaFoldDB" id="A0A484MGF6"/>
<reference evidence="3 4" key="1">
    <citation type="submission" date="2018-04" db="EMBL/GenBank/DDBJ databases">
        <authorList>
            <person name="Vogel A."/>
        </authorList>
    </citation>
    <scope>NUCLEOTIDE SEQUENCE [LARGE SCALE GENOMIC DNA]</scope>
</reference>
<feature type="region of interest" description="Disordered" evidence="1">
    <location>
        <begin position="61"/>
        <end position="98"/>
    </location>
</feature>
<organism evidence="3 4">
    <name type="scientific">Cuscuta campestris</name>
    <dbReference type="NCBI Taxonomy" id="132261"/>
    <lineage>
        <taxon>Eukaryota</taxon>
        <taxon>Viridiplantae</taxon>
        <taxon>Streptophyta</taxon>
        <taxon>Embryophyta</taxon>
        <taxon>Tracheophyta</taxon>
        <taxon>Spermatophyta</taxon>
        <taxon>Magnoliopsida</taxon>
        <taxon>eudicotyledons</taxon>
        <taxon>Gunneridae</taxon>
        <taxon>Pentapetalae</taxon>
        <taxon>asterids</taxon>
        <taxon>lamiids</taxon>
        <taxon>Solanales</taxon>
        <taxon>Convolvulaceae</taxon>
        <taxon>Cuscuteae</taxon>
        <taxon>Cuscuta</taxon>
        <taxon>Cuscuta subgen. Grammica</taxon>
        <taxon>Cuscuta sect. Cleistogrammica</taxon>
    </lineage>
</organism>
<evidence type="ECO:0000313" key="4">
    <source>
        <dbReference type="Proteomes" id="UP000595140"/>
    </source>
</evidence>
<dbReference type="Proteomes" id="UP000595140">
    <property type="component" value="Unassembled WGS sequence"/>
</dbReference>
<proteinExistence type="predicted"/>
<accession>A0A484MGF6</accession>
<dbReference type="EMBL" id="OOIL02003368">
    <property type="protein sequence ID" value="VFQ87154.1"/>
    <property type="molecule type" value="Genomic_DNA"/>
</dbReference>
<dbReference type="PANTHER" id="PTHR36004">
    <property type="entry name" value="AT-RICH INTERACTIVE DOMAIN PROTEIN"/>
    <property type="match status" value="1"/>
</dbReference>
<sequence length="200" mass="21649">MIAHTLYQPLPMALICKIPAGALYTRLPLRRPSLAPLASTSPWSAGRSRVFVSAARKVSQGKNRRGSLSTQEQQVREEDENPGWDPIGPAGDAPESPISAVDDGFVMPELPGQEPDFWEGPQWDAFGFFIQYLWAFGVGFALIACGIAAVTYNNGATDFKETPAYKESVESSKLLEGPDVSEDSDVFESNPTEVAPSLAD</sequence>
<protein>
    <submittedName>
        <fullName evidence="3">Uncharacterized protein</fullName>
    </submittedName>
</protein>
<dbReference type="OrthoDB" id="2013508at2759"/>
<keyword evidence="2" id="KW-0812">Transmembrane</keyword>
<feature type="transmembrane region" description="Helical" evidence="2">
    <location>
        <begin position="132"/>
        <end position="152"/>
    </location>
</feature>